<dbReference type="EMBL" id="CP010519">
    <property type="protein sequence ID" value="AJE83973.1"/>
    <property type="molecule type" value="Genomic_DNA"/>
</dbReference>
<reference evidence="1 2" key="1">
    <citation type="submission" date="2015-01" db="EMBL/GenBank/DDBJ databases">
        <title>Enhanced salinomycin production by adjusting the supply of polyketide extender units in Streptomyce albus DSM 41398.</title>
        <authorList>
            <person name="Lu C."/>
        </authorList>
    </citation>
    <scope>NUCLEOTIDE SEQUENCE [LARGE SCALE GENOMIC DNA]</scope>
    <source>
        <strain evidence="2">ATCC 21838 / DSM 41398 / FERM P-419 / JCM 4703 / NBRC 107858</strain>
    </source>
</reference>
<dbReference type="Proteomes" id="UP000031523">
    <property type="component" value="Chromosome"/>
</dbReference>
<protein>
    <submittedName>
        <fullName evidence="1">Uncharacterized protein</fullName>
    </submittedName>
</protein>
<name>A0A0B5EN35_STRA4</name>
<evidence type="ECO:0000313" key="1">
    <source>
        <dbReference type="EMBL" id="AJE83973.1"/>
    </source>
</evidence>
<dbReference type="KEGG" id="sals:SLNWT_3597"/>
<keyword evidence="2" id="KW-1185">Reference proteome</keyword>
<proteinExistence type="predicted"/>
<gene>
    <name evidence="1" type="ORF">SLNWT_3597</name>
</gene>
<evidence type="ECO:0000313" key="2">
    <source>
        <dbReference type="Proteomes" id="UP000031523"/>
    </source>
</evidence>
<organism evidence="1 2">
    <name type="scientific">Streptomyces albus (strain ATCC 21838 / DSM 41398 / FERM P-419 / JCM 4703 / NBRC 107858)</name>
    <dbReference type="NCBI Taxonomy" id="1081613"/>
    <lineage>
        <taxon>Bacteria</taxon>
        <taxon>Bacillati</taxon>
        <taxon>Actinomycetota</taxon>
        <taxon>Actinomycetes</taxon>
        <taxon>Kitasatosporales</taxon>
        <taxon>Streptomycetaceae</taxon>
        <taxon>Streptomyces</taxon>
    </lineage>
</organism>
<accession>A0A0B5EN35</accession>
<dbReference type="AlphaFoldDB" id="A0A0B5EN35"/>
<sequence>MRGEEGWLPGRAGLRARFSRSGYAGRCVCGWRCRLSWPGQVNWRGLSGRWQQGGGNCRCRSACSPGGSTVRVNRSSSRTGCPRRSVVLCCPRRSPCRSATRVGRSCPYRSVSVRIRKGLGSVRPWLSAVAECGG</sequence>